<dbReference type="Proteomes" id="UP001213015">
    <property type="component" value="Unassembled WGS sequence"/>
</dbReference>
<evidence type="ECO:0000256" key="1">
    <source>
        <dbReference type="ARBA" id="ARBA00009437"/>
    </source>
</evidence>
<dbReference type="Pfam" id="PF03466">
    <property type="entry name" value="LysR_substrate"/>
    <property type="match status" value="1"/>
</dbReference>
<evidence type="ECO:0000313" key="6">
    <source>
        <dbReference type="EMBL" id="MCZ3844724.1"/>
    </source>
</evidence>
<evidence type="ECO:0000256" key="3">
    <source>
        <dbReference type="ARBA" id="ARBA00023125"/>
    </source>
</evidence>
<dbReference type="EMBL" id="JAKHLF010000005">
    <property type="protein sequence ID" value="MCZ3844724.1"/>
    <property type="molecule type" value="Genomic_DNA"/>
</dbReference>
<organism evidence="6 7">
    <name type="scientific">Lactobacillus mulieris</name>
    <dbReference type="NCBI Taxonomy" id="2508708"/>
    <lineage>
        <taxon>Bacteria</taxon>
        <taxon>Bacillati</taxon>
        <taxon>Bacillota</taxon>
        <taxon>Bacilli</taxon>
        <taxon>Lactobacillales</taxon>
        <taxon>Lactobacillaceae</taxon>
        <taxon>Lactobacillus</taxon>
    </lineage>
</organism>
<dbReference type="SUPFAM" id="SSF53850">
    <property type="entry name" value="Periplasmic binding protein-like II"/>
    <property type="match status" value="1"/>
</dbReference>
<dbReference type="RefSeq" id="WP_006586094.1">
    <property type="nucleotide sequence ID" value="NZ_CABMGH010000068.1"/>
</dbReference>
<proteinExistence type="inferred from homology"/>
<keyword evidence="4" id="KW-0804">Transcription</keyword>
<keyword evidence="2" id="KW-0805">Transcription regulation</keyword>
<dbReference type="PROSITE" id="PS50931">
    <property type="entry name" value="HTH_LYSR"/>
    <property type="match status" value="1"/>
</dbReference>
<evidence type="ECO:0000259" key="5">
    <source>
        <dbReference type="PROSITE" id="PS50931"/>
    </source>
</evidence>
<dbReference type="PANTHER" id="PTHR30126">
    <property type="entry name" value="HTH-TYPE TRANSCRIPTIONAL REGULATOR"/>
    <property type="match status" value="1"/>
</dbReference>
<name>A0AAP3GWI4_9LACO</name>
<comment type="caution">
    <text evidence="6">The sequence shown here is derived from an EMBL/GenBank/DDBJ whole genome shotgun (WGS) entry which is preliminary data.</text>
</comment>
<accession>A0AAP3GWI4</accession>
<dbReference type="CDD" id="cd05466">
    <property type="entry name" value="PBP2_LTTR_substrate"/>
    <property type="match status" value="1"/>
</dbReference>
<reference evidence="6" key="1">
    <citation type="submission" date="2022-01" db="EMBL/GenBank/DDBJ databases">
        <title>VMRC isolate genome collection.</title>
        <authorList>
            <person name="France M."/>
            <person name="Rutt L."/>
            <person name="Humphrys M."/>
            <person name="Ravel J."/>
        </authorList>
    </citation>
    <scope>NUCLEOTIDE SEQUENCE</scope>
    <source>
        <strain evidence="6">C0127B5</strain>
    </source>
</reference>
<dbReference type="PANTHER" id="PTHR30126:SF96">
    <property type="entry name" value="TRANSCRIPTIONAL REGULATORY PROTEIN, LYSR FAMILY"/>
    <property type="match status" value="1"/>
</dbReference>
<dbReference type="AlphaFoldDB" id="A0AAP3GWI4"/>
<evidence type="ECO:0000313" key="7">
    <source>
        <dbReference type="Proteomes" id="UP001213015"/>
    </source>
</evidence>
<protein>
    <submittedName>
        <fullName evidence="6">LysR family transcriptional regulator</fullName>
    </submittedName>
</protein>
<dbReference type="GO" id="GO:0003700">
    <property type="term" value="F:DNA-binding transcription factor activity"/>
    <property type="evidence" value="ECO:0007669"/>
    <property type="project" value="InterPro"/>
</dbReference>
<dbReference type="Gene3D" id="1.10.10.10">
    <property type="entry name" value="Winged helix-like DNA-binding domain superfamily/Winged helix DNA-binding domain"/>
    <property type="match status" value="1"/>
</dbReference>
<dbReference type="InterPro" id="IPR036388">
    <property type="entry name" value="WH-like_DNA-bd_sf"/>
</dbReference>
<dbReference type="GO" id="GO:0003677">
    <property type="term" value="F:DNA binding"/>
    <property type="evidence" value="ECO:0007669"/>
    <property type="project" value="UniProtKB-KW"/>
</dbReference>
<dbReference type="InterPro" id="IPR005119">
    <property type="entry name" value="LysR_subst-bd"/>
</dbReference>
<evidence type="ECO:0000256" key="4">
    <source>
        <dbReference type="ARBA" id="ARBA00023163"/>
    </source>
</evidence>
<feature type="domain" description="HTH lysR-type" evidence="5">
    <location>
        <begin position="1"/>
        <end position="59"/>
    </location>
</feature>
<dbReference type="PRINTS" id="PR00039">
    <property type="entry name" value="HTHLYSR"/>
</dbReference>
<sequence length="307" mass="34636">MNDPETVLHYLDVLLKESNFTKAARELYISQPYLTQTLKRIEKKLGVQILNRNIPFSLTEAGTKYYKYLEKSVSRKNKLEQDLLKYSHPDREIIKITVLESLGTFLLPTLLPSFLKENSNISIQIIECSPRRSENLLLSEEVDCYLGQTPKSLSKGILPYLNGSETYYVVIPQSSPYFTPGKFILPQDSLSLKELLKEPLILSTGGSAIRHQVNGLLQKYKITPNIILESKSVLTATGLSINGLGITISSASILKRYNQVPINLLPLESNLISINYFLAVKANRKLTPGLKKLISHFNKLNLNEDIK</sequence>
<evidence type="ECO:0000256" key="2">
    <source>
        <dbReference type="ARBA" id="ARBA00023015"/>
    </source>
</evidence>
<dbReference type="Pfam" id="PF00126">
    <property type="entry name" value="HTH_1"/>
    <property type="match status" value="1"/>
</dbReference>
<comment type="similarity">
    <text evidence="1">Belongs to the LysR transcriptional regulatory family.</text>
</comment>
<dbReference type="GeneID" id="97458784"/>
<dbReference type="Gene3D" id="3.40.190.290">
    <property type="match status" value="1"/>
</dbReference>
<gene>
    <name evidence="6" type="ORF">L2422_04215</name>
</gene>
<dbReference type="InterPro" id="IPR000847">
    <property type="entry name" value="LysR_HTH_N"/>
</dbReference>
<dbReference type="InterPro" id="IPR036390">
    <property type="entry name" value="WH_DNA-bd_sf"/>
</dbReference>
<dbReference type="SUPFAM" id="SSF46785">
    <property type="entry name" value="Winged helix' DNA-binding domain"/>
    <property type="match status" value="1"/>
</dbReference>
<keyword evidence="3" id="KW-0238">DNA-binding</keyword>